<dbReference type="RefSeq" id="WP_406581789.1">
    <property type="nucleotide sequence ID" value="NZ_JBJHQH010000013.1"/>
</dbReference>
<dbReference type="CDD" id="cd00075">
    <property type="entry name" value="HATPase"/>
    <property type="match status" value="1"/>
</dbReference>
<dbReference type="InterPro" id="IPR036890">
    <property type="entry name" value="HATPase_C_sf"/>
</dbReference>
<keyword evidence="4" id="KW-0597">Phosphoprotein</keyword>
<evidence type="ECO:0000256" key="6">
    <source>
        <dbReference type="ARBA" id="ARBA00022741"/>
    </source>
</evidence>
<dbReference type="Proteomes" id="UP001623041">
    <property type="component" value="Unassembled WGS sequence"/>
</dbReference>
<dbReference type="PANTHER" id="PTHR45453">
    <property type="entry name" value="PHOSPHATE REGULON SENSOR PROTEIN PHOR"/>
    <property type="match status" value="1"/>
</dbReference>
<dbReference type="InterPro" id="IPR004358">
    <property type="entry name" value="Sig_transdc_His_kin-like_C"/>
</dbReference>
<protein>
    <recommendedName>
        <fullName evidence="3">histidine kinase</fullName>
        <ecNumber evidence="3">2.7.13.3</ecNumber>
    </recommendedName>
</protein>
<dbReference type="GO" id="GO:0016301">
    <property type="term" value="F:kinase activity"/>
    <property type="evidence" value="ECO:0007669"/>
    <property type="project" value="UniProtKB-KW"/>
</dbReference>
<evidence type="ECO:0000313" key="12">
    <source>
        <dbReference type="Proteomes" id="UP001623041"/>
    </source>
</evidence>
<feature type="domain" description="Histidine kinase" evidence="10">
    <location>
        <begin position="1"/>
        <end position="100"/>
    </location>
</feature>
<evidence type="ECO:0000256" key="3">
    <source>
        <dbReference type="ARBA" id="ARBA00012438"/>
    </source>
</evidence>
<dbReference type="SUPFAM" id="SSF55874">
    <property type="entry name" value="ATPase domain of HSP90 chaperone/DNA topoisomerase II/histidine kinase"/>
    <property type="match status" value="1"/>
</dbReference>
<keyword evidence="12" id="KW-1185">Reference proteome</keyword>
<gene>
    <name evidence="11" type="ORF">ACJEBI_17475</name>
</gene>
<comment type="catalytic activity">
    <reaction evidence="1">
        <text>ATP + protein L-histidine = ADP + protein N-phospho-L-histidine.</text>
        <dbReference type="EC" id="2.7.13.3"/>
    </reaction>
</comment>
<dbReference type="InterPro" id="IPR005467">
    <property type="entry name" value="His_kinase_dom"/>
</dbReference>
<dbReference type="EC" id="2.7.13.3" evidence="3"/>
<dbReference type="EMBL" id="JBJHQH010000013">
    <property type="protein sequence ID" value="MFK9093258.1"/>
    <property type="molecule type" value="Genomic_DNA"/>
</dbReference>
<proteinExistence type="predicted"/>
<evidence type="ECO:0000256" key="2">
    <source>
        <dbReference type="ARBA" id="ARBA00004370"/>
    </source>
</evidence>
<evidence type="ECO:0000256" key="5">
    <source>
        <dbReference type="ARBA" id="ARBA00022679"/>
    </source>
</evidence>
<reference evidence="11 12" key="1">
    <citation type="submission" date="2024-11" db="EMBL/GenBank/DDBJ databases">
        <authorList>
            <person name="Lucas J.A."/>
        </authorList>
    </citation>
    <scope>NUCLEOTIDE SEQUENCE [LARGE SCALE GENOMIC DNA]</scope>
    <source>
        <strain evidence="11 12">Z 5.4</strain>
    </source>
</reference>
<keyword evidence="7 11" id="KW-0418">Kinase</keyword>
<name>A0ABW8RI95_9BACI</name>
<evidence type="ECO:0000313" key="11">
    <source>
        <dbReference type="EMBL" id="MFK9093258.1"/>
    </source>
</evidence>
<evidence type="ECO:0000256" key="9">
    <source>
        <dbReference type="ARBA" id="ARBA00023012"/>
    </source>
</evidence>
<accession>A0ABW8RI95</accession>
<evidence type="ECO:0000256" key="8">
    <source>
        <dbReference type="ARBA" id="ARBA00022840"/>
    </source>
</evidence>
<evidence type="ECO:0000256" key="1">
    <source>
        <dbReference type="ARBA" id="ARBA00000085"/>
    </source>
</evidence>
<dbReference type="InterPro" id="IPR003594">
    <property type="entry name" value="HATPase_dom"/>
</dbReference>
<comment type="caution">
    <text evidence="11">The sequence shown here is derived from an EMBL/GenBank/DDBJ whole genome shotgun (WGS) entry which is preliminary data.</text>
</comment>
<dbReference type="PROSITE" id="PS50109">
    <property type="entry name" value="HIS_KIN"/>
    <property type="match status" value="1"/>
</dbReference>
<dbReference type="PRINTS" id="PR00344">
    <property type="entry name" value="BCTRLSENSOR"/>
</dbReference>
<keyword evidence="6" id="KW-0547">Nucleotide-binding</keyword>
<dbReference type="InterPro" id="IPR050351">
    <property type="entry name" value="BphY/WalK/GraS-like"/>
</dbReference>
<keyword evidence="5" id="KW-0808">Transferase</keyword>
<keyword evidence="9" id="KW-0902">Two-component regulatory system</keyword>
<sequence length="103" mass="11625">MFSNAIKFTEPNGRVLIQLFENDKNIVVEVCDNGMGIKDKDLPFIFERLYRGDISRQQIEGNGIGLTIVKNILQLHNAVMDVESKEGNGSKFTIYFAKNEASK</sequence>
<dbReference type="PANTHER" id="PTHR45453:SF1">
    <property type="entry name" value="PHOSPHATE REGULON SENSOR PROTEIN PHOR"/>
    <property type="match status" value="1"/>
</dbReference>
<evidence type="ECO:0000259" key="10">
    <source>
        <dbReference type="PROSITE" id="PS50109"/>
    </source>
</evidence>
<evidence type="ECO:0000256" key="4">
    <source>
        <dbReference type="ARBA" id="ARBA00022553"/>
    </source>
</evidence>
<dbReference type="SMART" id="SM00387">
    <property type="entry name" value="HATPase_c"/>
    <property type="match status" value="1"/>
</dbReference>
<dbReference type="Gene3D" id="3.30.565.10">
    <property type="entry name" value="Histidine kinase-like ATPase, C-terminal domain"/>
    <property type="match status" value="1"/>
</dbReference>
<keyword evidence="8" id="KW-0067">ATP-binding</keyword>
<evidence type="ECO:0000256" key="7">
    <source>
        <dbReference type="ARBA" id="ARBA00022777"/>
    </source>
</evidence>
<comment type="subcellular location">
    <subcellularLocation>
        <location evidence="2">Membrane</location>
    </subcellularLocation>
</comment>
<organism evidence="11 12">
    <name type="scientific">Bacillus salipaludis</name>
    <dbReference type="NCBI Taxonomy" id="2547811"/>
    <lineage>
        <taxon>Bacteria</taxon>
        <taxon>Bacillati</taxon>
        <taxon>Bacillota</taxon>
        <taxon>Bacilli</taxon>
        <taxon>Bacillales</taxon>
        <taxon>Bacillaceae</taxon>
        <taxon>Bacillus</taxon>
    </lineage>
</organism>
<dbReference type="Pfam" id="PF02518">
    <property type="entry name" value="HATPase_c"/>
    <property type="match status" value="1"/>
</dbReference>